<proteinExistence type="inferred from homology"/>
<evidence type="ECO:0000256" key="1">
    <source>
        <dbReference type="ARBA" id="ARBA00003416"/>
    </source>
</evidence>
<comment type="caution">
    <text evidence="7">The sequence shown here is derived from an EMBL/GenBank/DDBJ whole genome shotgun (WGS) entry which is preliminary data.</text>
</comment>
<dbReference type="AlphaFoldDB" id="A0A8J3E2H8"/>
<dbReference type="PANTHER" id="PTHR30563">
    <property type="entry name" value="DNA RECOMBINATION PROTEIN RMUC"/>
    <property type="match status" value="1"/>
</dbReference>
<dbReference type="InterPro" id="IPR003798">
    <property type="entry name" value="DNA_recombination_RmuC"/>
</dbReference>
<sequence length="465" mass="49040">MDGLTVAIAAIAGLALGFLAALWRGGRARAALEASLGEARAAAEIAESRRLDLQAALDRAHEGEASARAAAHRAETDAALARQQAESIRQQMADWEKTRTEFLETTKAGVFQTAQQISSKLLEDHKRETAEAKLAAEKQLAQTTAALRQEVQALGDGVSQLKGQVTEKAQMIDTIQRALSSPGGAGYFAEIGLANTLKSFGLEQGRDFVLQQTVYGAEAERKLRPDAIVFLPGDAVLVIDSKASKHLLDLAEAEGTAGEAVAYQSLARTMNQHLKDLADKDYRGAVQSGFRKSGREGEVSRVLSVMYLPNEAAIEKLGRADPDFARKAADVQIIPAGPSGLACIIGFAAVEISLMRQIENQARIVGAAEKLLESLSVAVGHAASVGRGIKQAADGFAKLTGTLNGRLLPRARQMQQLGLRPGKPVPGNLGAYQVVDAGADSLIEGEALDLAEDAALIAPNGSSKP</sequence>
<evidence type="ECO:0000256" key="4">
    <source>
        <dbReference type="ARBA" id="ARBA00023054"/>
    </source>
</evidence>
<dbReference type="Pfam" id="PF02646">
    <property type="entry name" value="RmuC"/>
    <property type="match status" value="1"/>
</dbReference>
<gene>
    <name evidence="7" type="primary">rmuC</name>
    <name evidence="7" type="ORF">GCM10011611_12740</name>
</gene>
<keyword evidence="5" id="KW-0233">DNA recombination</keyword>
<evidence type="ECO:0000256" key="2">
    <source>
        <dbReference type="ARBA" id="ARBA00009840"/>
    </source>
</evidence>
<evidence type="ECO:0000256" key="3">
    <source>
        <dbReference type="ARBA" id="ARBA00021840"/>
    </source>
</evidence>
<evidence type="ECO:0000256" key="6">
    <source>
        <dbReference type="SAM" id="Coils"/>
    </source>
</evidence>
<keyword evidence="4 6" id="KW-0175">Coiled coil</keyword>
<evidence type="ECO:0000313" key="8">
    <source>
        <dbReference type="Proteomes" id="UP000646365"/>
    </source>
</evidence>
<dbReference type="EMBL" id="BMJQ01000003">
    <property type="protein sequence ID" value="GGF08732.1"/>
    <property type="molecule type" value="Genomic_DNA"/>
</dbReference>
<dbReference type="PANTHER" id="PTHR30563:SF0">
    <property type="entry name" value="DNA RECOMBINATION PROTEIN RMUC"/>
    <property type="match status" value="1"/>
</dbReference>
<protein>
    <recommendedName>
        <fullName evidence="3">DNA recombination protein RmuC homolog</fullName>
    </recommendedName>
</protein>
<dbReference type="RefSeq" id="WP_189043739.1">
    <property type="nucleotide sequence ID" value="NZ_BMJQ01000003.1"/>
</dbReference>
<evidence type="ECO:0000313" key="7">
    <source>
        <dbReference type="EMBL" id="GGF08732.1"/>
    </source>
</evidence>
<reference evidence="7" key="2">
    <citation type="submission" date="2020-09" db="EMBL/GenBank/DDBJ databases">
        <authorList>
            <person name="Sun Q."/>
            <person name="Zhou Y."/>
        </authorList>
    </citation>
    <scope>NUCLEOTIDE SEQUENCE</scope>
    <source>
        <strain evidence="7">CGMCC 1.15725</strain>
    </source>
</reference>
<accession>A0A8J3E2H8</accession>
<dbReference type="Proteomes" id="UP000646365">
    <property type="component" value="Unassembled WGS sequence"/>
</dbReference>
<reference evidence="7" key="1">
    <citation type="journal article" date="2014" name="Int. J. Syst. Evol. Microbiol.">
        <title>Complete genome sequence of Corynebacterium casei LMG S-19264T (=DSM 44701T), isolated from a smear-ripened cheese.</title>
        <authorList>
            <consortium name="US DOE Joint Genome Institute (JGI-PGF)"/>
            <person name="Walter F."/>
            <person name="Albersmeier A."/>
            <person name="Kalinowski J."/>
            <person name="Ruckert C."/>
        </authorList>
    </citation>
    <scope>NUCLEOTIDE SEQUENCE</scope>
    <source>
        <strain evidence="7">CGMCC 1.15725</strain>
    </source>
</reference>
<comment type="similarity">
    <text evidence="2">Belongs to the RmuC family.</text>
</comment>
<organism evidence="7 8">
    <name type="scientific">Aliidongia dinghuensis</name>
    <dbReference type="NCBI Taxonomy" id="1867774"/>
    <lineage>
        <taxon>Bacteria</taxon>
        <taxon>Pseudomonadati</taxon>
        <taxon>Pseudomonadota</taxon>
        <taxon>Alphaproteobacteria</taxon>
        <taxon>Rhodospirillales</taxon>
        <taxon>Dongiaceae</taxon>
        <taxon>Aliidongia</taxon>
    </lineage>
</organism>
<evidence type="ECO:0000256" key="5">
    <source>
        <dbReference type="ARBA" id="ARBA00023172"/>
    </source>
</evidence>
<keyword evidence="8" id="KW-1185">Reference proteome</keyword>
<name>A0A8J3E2H8_9PROT</name>
<feature type="coiled-coil region" evidence="6">
    <location>
        <begin position="29"/>
        <end position="98"/>
    </location>
</feature>
<dbReference type="GO" id="GO:0006310">
    <property type="term" value="P:DNA recombination"/>
    <property type="evidence" value="ECO:0007669"/>
    <property type="project" value="UniProtKB-KW"/>
</dbReference>
<comment type="function">
    <text evidence="1">Involved in DNA recombination.</text>
</comment>